<dbReference type="RefSeq" id="WP_129436634.1">
    <property type="nucleotide sequence ID" value="NZ_SBKO01000007.1"/>
</dbReference>
<dbReference type="SUPFAM" id="SSF81301">
    <property type="entry name" value="Nucleotidyltransferase"/>
    <property type="match status" value="1"/>
</dbReference>
<sequence length="258" mass="31037">MKPNIDTYADWYKDKFDIHLDGKASSVYEYVIQKLFQDIENSNFWKDLQKNLINYNDEYYLENSYSLLKIDKIQLFSKSYKSLINKSYRKNILQNNNFPNEPVDGWVFHENWFFKIKDLLRTTITVRYLDGVEFICNKIKELALQNDFTYNADFEAREEGYYAAHITLTGKFNIVDEKWDNKEINFPIEIQITTQLQDVIKGLLHKMYEDSRISASLEKDKKWQWDYKSKEFSSNYLGHILHYVEGMILEVRDKQNKK</sequence>
<proteinExistence type="predicted"/>
<organism evidence="1 2">
    <name type="scientific">Flavobacterium amnicola</name>
    <dbReference type="NCBI Taxonomy" id="2506422"/>
    <lineage>
        <taxon>Bacteria</taxon>
        <taxon>Pseudomonadati</taxon>
        <taxon>Bacteroidota</taxon>
        <taxon>Flavobacteriia</taxon>
        <taxon>Flavobacteriales</taxon>
        <taxon>Flavobacteriaceae</taxon>
        <taxon>Flavobacterium</taxon>
    </lineage>
</organism>
<dbReference type="EMBL" id="SBKO01000007">
    <property type="protein sequence ID" value="RXR15967.1"/>
    <property type="molecule type" value="Genomic_DNA"/>
</dbReference>
<dbReference type="Proteomes" id="UP000290283">
    <property type="component" value="Unassembled WGS sequence"/>
</dbReference>
<name>A0A4Q1K1E5_9FLAO</name>
<dbReference type="AlphaFoldDB" id="A0A4Q1K1E5"/>
<evidence type="ECO:0000313" key="2">
    <source>
        <dbReference type="Proteomes" id="UP000290283"/>
    </source>
</evidence>
<dbReference type="InterPro" id="IPR043519">
    <property type="entry name" value="NT_sf"/>
</dbReference>
<comment type="caution">
    <text evidence="1">The sequence shown here is derived from an EMBL/GenBank/DDBJ whole genome shotgun (WGS) entry which is preliminary data.</text>
</comment>
<gene>
    <name evidence="1" type="ORF">EQG63_12060</name>
</gene>
<evidence type="ECO:0000313" key="1">
    <source>
        <dbReference type="EMBL" id="RXR15967.1"/>
    </source>
</evidence>
<dbReference type="OrthoDB" id="108192at2"/>
<reference evidence="2" key="1">
    <citation type="submission" date="2019-01" db="EMBL/GenBank/DDBJ databases">
        <title>Cytophagaceae bacterium strain CAR-16.</title>
        <authorList>
            <person name="Chen W.-M."/>
        </authorList>
    </citation>
    <scope>NUCLEOTIDE SEQUENCE [LARGE SCALE GENOMIC DNA]</scope>
    <source>
        <strain evidence="2">LLJ-11</strain>
    </source>
</reference>
<protein>
    <submittedName>
        <fullName evidence="1">Uncharacterized protein</fullName>
    </submittedName>
</protein>
<dbReference type="Gene3D" id="3.30.460.10">
    <property type="entry name" value="Beta Polymerase, domain 2"/>
    <property type="match status" value="1"/>
</dbReference>
<accession>A0A4Q1K1E5</accession>
<keyword evidence="2" id="KW-1185">Reference proteome</keyword>